<dbReference type="EMBL" id="JARMAB010000030">
    <property type="protein sequence ID" value="MED1205172.1"/>
    <property type="molecule type" value="Genomic_DNA"/>
</dbReference>
<sequence>MHYLTQWVSNIIVFILLAMIVDMLMPDSSMKKYTKMVTGLLLIAIILTPIVKLTSENMDNMFAALSSANGINDGEMKSSIEMKKVEIEKTQHAYILEQMAVQLKKEANGELVDQYQKSIQTIKVEMKSGAETSMDPNNIEKVIVSLKDADDQKVIPAVKPIVINPEKPVQTQTNTEDKNIISLLSNCWNISRNQIQLQSEGGVPASNE</sequence>
<dbReference type="Pfam" id="PF09581">
    <property type="entry name" value="Spore_III_AF"/>
    <property type="match status" value="1"/>
</dbReference>
<feature type="transmembrane region" description="Helical" evidence="1">
    <location>
        <begin position="37"/>
        <end position="55"/>
    </location>
</feature>
<reference evidence="2 3" key="1">
    <citation type="submission" date="2023-03" db="EMBL/GenBank/DDBJ databases">
        <title>Bacillus Genome Sequencing.</title>
        <authorList>
            <person name="Dunlap C."/>
        </authorList>
    </citation>
    <scope>NUCLEOTIDE SEQUENCE [LARGE SCALE GENOMIC DNA]</scope>
    <source>
        <strain evidence="2 3">B-23453</strain>
    </source>
</reference>
<keyword evidence="1" id="KW-0472">Membrane</keyword>
<keyword evidence="3" id="KW-1185">Reference proteome</keyword>
<name>A0ABU6MPL8_9BACI</name>
<dbReference type="Proteomes" id="UP001341444">
    <property type="component" value="Unassembled WGS sequence"/>
</dbReference>
<evidence type="ECO:0000313" key="2">
    <source>
        <dbReference type="EMBL" id="MED1205172.1"/>
    </source>
</evidence>
<feature type="transmembrane region" description="Helical" evidence="1">
    <location>
        <begin position="6"/>
        <end position="25"/>
    </location>
</feature>
<comment type="caution">
    <text evidence="2">The sequence shown here is derived from an EMBL/GenBank/DDBJ whole genome shotgun (WGS) entry which is preliminary data.</text>
</comment>
<protein>
    <submittedName>
        <fullName evidence="2">Stage III sporulation protein AF</fullName>
    </submittedName>
</protein>
<organism evidence="2 3">
    <name type="scientific">Heyndrickxia acidicola</name>
    <dbReference type="NCBI Taxonomy" id="209389"/>
    <lineage>
        <taxon>Bacteria</taxon>
        <taxon>Bacillati</taxon>
        <taxon>Bacillota</taxon>
        <taxon>Bacilli</taxon>
        <taxon>Bacillales</taxon>
        <taxon>Bacillaceae</taxon>
        <taxon>Heyndrickxia</taxon>
    </lineage>
</organism>
<proteinExistence type="predicted"/>
<dbReference type="NCBIfam" id="TIGR02896">
    <property type="entry name" value="spore_III_AF"/>
    <property type="match status" value="1"/>
</dbReference>
<keyword evidence="1" id="KW-1133">Transmembrane helix</keyword>
<dbReference type="InterPro" id="IPR014245">
    <property type="entry name" value="Spore_III_AF"/>
</dbReference>
<dbReference type="RefSeq" id="WP_066262272.1">
    <property type="nucleotide sequence ID" value="NZ_JARMAB010000030.1"/>
</dbReference>
<evidence type="ECO:0000313" key="3">
    <source>
        <dbReference type="Proteomes" id="UP001341444"/>
    </source>
</evidence>
<keyword evidence="1" id="KW-0812">Transmembrane</keyword>
<accession>A0ABU6MPL8</accession>
<evidence type="ECO:0000256" key="1">
    <source>
        <dbReference type="SAM" id="Phobius"/>
    </source>
</evidence>
<gene>
    <name evidence="2" type="primary">spoIIIAF</name>
    <name evidence="2" type="ORF">P4T90_19165</name>
</gene>